<dbReference type="InterPro" id="IPR011009">
    <property type="entry name" value="Kinase-like_dom_sf"/>
</dbReference>
<name>A0ABD0X0U2_UMBPY</name>
<dbReference type="Proteomes" id="UP001557470">
    <property type="component" value="Unassembled WGS sequence"/>
</dbReference>
<evidence type="ECO:0000313" key="7">
    <source>
        <dbReference type="EMBL" id="KAL0992814.1"/>
    </source>
</evidence>
<dbReference type="SUPFAM" id="SSF56112">
    <property type="entry name" value="Protein kinase-like (PK-like)"/>
    <property type="match status" value="1"/>
</dbReference>
<comment type="caution">
    <text evidence="7">The sequence shown here is derived from an EMBL/GenBank/DDBJ whole genome shotgun (WGS) entry which is preliminary data.</text>
</comment>
<feature type="domain" description="Protein kinase" evidence="6">
    <location>
        <begin position="330"/>
        <end position="582"/>
    </location>
</feature>
<feature type="compositionally biased region" description="Low complexity" evidence="5">
    <location>
        <begin position="116"/>
        <end position="128"/>
    </location>
</feature>
<feature type="compositionally biased region" description="Acidic residues" evidence="5">
    <location>
        <begin position="637"/>
        <end position="651"/>
    </location>
</feature>
<keyword evidence="1" id="KW-0808">Transferase</keyword>
<dbReference type="Gene3D" id="1.10.510.10">
    <property type="entry name" value="Transferase(Phosphotransferase) domain 1"/>
    <property type="match status" value="1"/>
</dbReference>
<dbReference type="InterPro" id="IPR008271">
    <property type="entry name" value="Ser/Thr_kinase_AS"/>
</dbReference>
<evidence type="ECO:0000313" key="8">
    <source>
        <dbReference type="Proteomes" id="UP001557470"/>
    </source>
</evidence>
<feature type="compositionally biased region" description="Basic and acidic residues" evidence="5">
    <location>
        <begin position="153"/>
        <end position="167"/>
    </location>
</feature>
<feature type="compositionally biased region" description="Basic and acidic residues" evidence="5">
    <location>
        <begin position="29"/>
        <end position="42"/>
    </location>
</feature>
<dbReference type="PROSITE" id="PS50011">
    <property type="entry name" value="PROTEIN_KINASE_DOM"/>
    <property type="match status" value="1"/>
</dbReference>
<sequence length="867" mass="95756">MAVSHRILNSTTPFSGREHKGSFPSCPCPDDRTGDQAGKERNEDIMAYFKPSLFNALTKGTAAQVGEEGPVDFLKNSFLIAQAECETSDSQEFSPSCLERPYVASPNNLMSRVASEHNNVASSSSASNQHKAGCPAQRCPKKRLKKRPKNKRKENQDVPRERGEAKARCRVPSGVPEQESGSSLLDQTLDVATQTQKGATSCGIQIVDAQVSGCRPYPLQDFSRGLSLTPLGRGPRVFSPPSNLSTYGRESDSDSPVSSAGDCFLALAGLRGSVSLSEPCYAGPFCQDLERDVREEEEEGDVSATNVNEGLIFNENIQPVNYEYRQGRDYTVCQSINTGSYGEVYSVQDNKTHFKFAAKKVPLKRFSSEELGAWSALTSPRVVDLFGVVREGPYAILFMDLKAGSLGQLIKDSGRLPEDLALHYHCQVLGALEHLLKRQVLHLDIKADNVLLSADGRDTFLCDFGQSERTDNRGQGLRASQELKGTETHMAPEIVKGEARGAKADVWSSCCMLLHMLSGCQPWTRYYSRPLYLKIANEPPPLREIPPDCNIFTADVIKAGLQKDPIKRASASELKARVTRALSELGGLSSPIRGSYMEPLQIHSSQSLLPSSTHTCSGEHLELWLEPISLGKRTHLEEEEHDEEDEEEHEFEADCKDTGSPLSPLTQIPEWQQNLKMADDASAVSELELHKLEREFYLTSLSQLHTPETQEQLLTCLSNSDCYSNRDLWDRKDSGRWSISQGDDLSSGVFSCNSQPDGQILSMDWLGQHAPLAPPRCFEGVHVSITGVDGRGIQIREKRRVKVGHIATGISDQIAERAFTMETEEGGPVAHDEEVLVSGLQLRCVLAPDYSQAWRWRVKEGILEIRG</sequence>
<evidence type="ECO:0000259" key="6">
    <source>
        <dbReference type="PROSITE" id="PS50011"/>
    </source>
</evidence>
<dbReference type="InterPro" id="IPR050538">
    <property type="entry name" value="MAP_kinase_kinase_kinase"/>
</dbReference>
<reference evidence="7 8" key="1">
    <citation type="submission" date="2024-06" db="EMBL/GenBank/DDBJ databases">
        <authorList>
            <person name="Pan Q."/>
            <person name="Wen M."/>
            <person name="Jouanno E."/>
            <person name="Zahm M."/>
            <person name="Klopp C."/>
            <person name="Cabau C."/>
            <person name="Louis A."/>
            <person name="Berthelot C."/>
            <person name="Parey E."/>
            <person name="Roest Crollius H."/>
            <person name="Montfort J."/>
            <person name="Robinson-Rechavi M."/>
            <person name="Bouchez O."/>
            <person name="Lampietro C."/>
            <person name="Lopez Roques C."/>
            <person name="Donnadieu C."/>
            <person name="Postlethwait J."/>
            <person name="Bobe J."/>
            <person name="Verreycken H."/>
            <person name="Guiguen Y."/>
        </authorList>
    </citation>
    <scope>NUCLEOTIDE SEQUENCE [LARGE SCALE GENOMIC DNA]</scope>
    <source>
        <strain evidence="7">Up_M1</strain>
        <tissue evidence="7">Testis</tissue>
    </source>
</reference>
<evidence type="ECO:0000256" key="5">
    <source>
        <dbReference type="SAM" id="MobiDB-lite"/>
    </source>
</evidence>
<feature type="region of interest" description="Disordered" evidence="5">
    <location>
        <begin position="637"/>
        <end position="659"/>
    </location>
</feature>
<proteinExistence type="predicted"/>
<dbReference type="EMBL" id="JAGEUA010000003">
    <property type="protein sequence ID" value="KAL0992814.1"/>
    <property type="molecule type" value="Genomic_DNA"/>
</dbReference>
<dbReference type="GO" id="GO:0004672">
    <property type="term" value="F:protein kinase activity"/>
    <property type="evidence" value="ECO:0007669"/>
    <property type="project" value="UniProtKB-ARBA"/>
</dbReference>
<keyword evidence="3" id="KW-0418">Kinase</keyword>
<evidence type="ECO:0000256" key="1">
    <source>
        <dbReference type="ARBA" id="ARBA00022679"/>
    </source>
</evidence>
<dbReference type="PANTHER" id="PTHR48016:SF9">
    <property type="entry name" value="MITOGEN-ACTIVATED PROTEIN KINASE KINASE KINASE 14"/>
    <property type="match status" value="1"/>
</dbReference>
<keyword evidence="4" id="KW-0067">ATP-binding</keyword>
<accession>A0ABD0X0U2</accession>
<keyword evidence="2" id="KW-0547">Nucleotide-binding</keyword>
<feature type="region of interest" description="Disordered" evidence="5">
    <location>
        <begin position="116"/>
        <end position="182"/>
    </location>
</feature>
<gene>
    <name evidence="7" type="ORF">UPYG_G00098830</name>
</gene>
<protein>
    <recommendedName>
        <fullName evidence="6">Protein kinase domain-containing protein</fullName>
    </recommendedName>
</protein>
<dbReference type="InterPro" id="IPR000719">
    <property type="entry name" value="Prot_kinase_dom"/>
</dbReference>
<keyword evidence="8" id="KW-1185">Reference proteome</keyword>
<evidence type="ECO:0000256" key="3">
    <source>
        <dbReference type="ARBA" id="ARBA00022777"/>
    </source>
</evidence>
<dbReference type="AlphaFoldDB" id="A0ABD0X0U2"/>
<dbReference type="Pfam" id="PF00069">
    <property type="entry name" value="Pkinase"/>
    <property type="match status" value="1"/>
</dbReference>
<dbReference type="GO" id="GO:0035556">
    <property type="term" value="P:intracellular signal transduction"/>
    <property type="evidence" value="ECO:0007669"/>
    <property type="project" value="UniProtKB-ARBA"/>
</dbReference>
<dbReference type="SMART" id="SM00220">
    <property type="entry name" value="S_TKc"/>
    <property type="match status" value="1"/>
</dbReference>
<dbReference type="PROSITE" id="PS00108">
    <property type="entry name" value="PROTEIN_KINASE_ST"/>
    <property type="match status" value="1"/>
</dbReference>
<feature type="region of interest" description="Disordered" evidence="5">
    <location>
        <begin position="1"/>
        <end position="42"/>
    </location>
</feature>
<dbReference type="GO" id="GO:0005524">
    <property type="term" value="F:ATP binding"/>
    <property type="evidence" value="ECO:0007669"/>
    <property type="project" value="UniProtKB-KW"/>
</dbReference>
<evidence type="ECO:0000256" key="2">
    <source>
        <dbReference type="ARBA" id="ARBA00022741"/>
    </source>
</evidence>
<dbReference type="PANTHER" id="PTHR48016">
    <property type="entry name" value="MAP KINASE KINASE KINASE SSK2-RELATED-RELATED"/>
    <property type="match status" value="1"/>
</dbReference>
<evidence type="ECO:0000256" key="4">
    <source>
        <dbReference type="ARBA" id="ARBA00022840"/>
    </source>
</evidence>
<organism evidence="7 8">
    <name type="scientific">Umbra pygmaea</name>
    <name type="common">Eastern mudminnow</name>
    <dbReference type="NCBI Taxonomy" id="75934"/>
    <lineage>
        <taxon>Eukaryota</taxon>
        <taxon>Metazoa</taxon>
        <taxon>Chordata</taxon>
        <taxon>Craniata</taxon>
        <taxon>Vertebrata</taxon>
        <taxon>Euteleostomi</taxon>
        <taxon>Actinopterygii</taxon>
        <taxon>Neopterygii</taxon>
        <taxon>Teleostei</taxon>
        <taxon>Protacanthopterygii</taxon>
        <taxon>Esociformes</taxon>
        <taxon>Umbridae</taxon>
        <taxon>Umbra</taxon>
    </lineage>
</organism>
<dbReference type="FunFam" id="1.10.510.10:FF:000383">
    <property type="entry name" value="Mitogen-activated protein kinase kinase kinase 14"/>
    <property type="match status" value="1"/>
</dbReference>
<feature type="compositionally biased region" description="Basic residues" evidence="5">
    <location>
        <begin position="139"/>
        <end position="152"/>
    </location>
</feature>
<dbReference type="Gene3D" id="3.30.200.20">
    <property type="entry name" value="Phosphorylase Kinase, domain 1"/>
    <property type="match status" value="1"/>
</dbReference>